<evidence type="ECO:0000313" key="6">
    <source>
        <dbReference type="Proteomes" id="UP000240978"/>
    </source>
</evidence>
<dbReference type="PANTHER" id="PTHR24321">
    <property type="entry name" value="DEHYDROGENASES, SHORT CHAIN"/>
    <property type="match status" value="1"/>
</dbReference>
<comment type="caution">
    <text evidence="5">The sequence shown here is derived from an EMBL/GenBank/DDBJ whole genome shotgun (WGS) entry which is preliminary data.</text>
</comment>
<dbReference type="Gene3D" id="3.40.50.720">
    <property type="entry name" value="NAD(P)-binding Rossmann-like Domain"/>
    <property type="match status" value="1"/>
</dbReference>
<reference evidence="5 6" key="1">
    <citation type="submission" date="2018-03" db="EMBL/GenBank/DDBJ databases">
        <title>Genomic Encyclopedia of Archaeal and Bacterial Type Strains, Phase II (KMG-II): from individual species to whole genera.</title>
        <authorList>
            <person name="Goeker M."/>
        </authorList>
    </citation>
    <scope>NUCLEOTIDE SEQUENCE [LARGE SCALE GENOMIC DNA]</scope>
    <source>
        <strain evidence="5 6">DSM 18107</strain>
    </source>
</reference>
<dbReference type="AlphaFoldDB" id="A0A2P8GKF3"/>
<dbReference type="CDD" id="cd05233">
    <property type="entry name" value="SDR_c"/>
    <property type="match status" value="1"/>
</dbReference>
<dbReference type="PRINTS" id="PR00081">
    <property type="entry name" value="GDHRDH"/>
</dbReference>
<name>A0A2P8GKF3_9BACT</name>
<proteinExistence type="inferred from homology"/>
<dbReference type="PROSITE" id="PS00061">
    <property type="entry name" value="ADH_SHORT"/>
    <property type="match status" value="1"/>
</dbReference>
<dbReference type="PANTHER" id="PTHR24321:SF8">
    <property type="entry name" value="ESTRADIOL 17-BETA-DEHYDROGENASE 8-RELATED"/>
    <property type="match status" value="1"/>
</dbReference>
<protein>
    <submittedName>
        <fullName evidence="5">NAD(P)-dependent dehydrogenase (Short-subunit alcohol dehydrogenase family)</fullName>
    </submittedName>
</protein>
<keyword evidence="2" id="KW-0560">Oxidoreductase</keyword>
<dbReference type="GO" id="GO:0016491">
    <property type="term" value="F:oxidoreductase activity"/>
    <property type="evidence" value="ECO:0007669"/>
    <property type="project" value="UniProtKB-KW"/>
</dbReference>
<evidence type="ECO:0000259" key="4">
    <source>
        <dbReference type="SMART" id="SM00822"/>
    </source>
</evidence>
<evidence type="ECO:0000313" key="5">
    <source>
        <dbReference type="EMBL" id="PSL34443.1"/>
    </source>
</evidence>
<comment type="similarity">
    <text evidence="1">Belongs to the short-chain dehydrogenases/reductases (SDR) family.</text>
</comment>
<keyword evidence="3" id="KW-0520">NAD</keyword>
<dbReference type="Proteomes" id="UP000240978">
    <property type="component" value="Unassembled WGS sequence"/>
</dbReference>
<evidence type="ECO:0000256" key="1">
    <source>
        <dbReference type="ARBA" id="ARBA00006484"/>
    </source>
</evidence>
<dbReference type="SUPFAM" id="SSF51735">
    <property type="entry name" value="NAD(P)-binding Rossmann-fold domains"/>
    <property type="match status" value="1"/>
</dbReference>
<dbReference type="InterPro" id="IPR057326">
    <property type="entry name" value="KR_dom"/>
</dbReference>
<dbReference type="OrthoDB" id="9803333at2"/>
<sequence>MGNFENKVVVVTGGNSGIGLATAKGFIAGGAKVIITGRRKDAIEQAARETGAVAVQADQSNLQEIDQLVAQVKRDYGKADVLVINAGIAAFFPIIAATEQHFDEVLNINFKGAFFTLQKFIPILNEGASVVMISSNSAGMHRPNSAVYSASKVALNMLMKTAAIELSEQKIRVNAVSPGPTATEIVRKLGFDEETAKNMILPEIPLRRLGTAEDVARMVLHLSDNTSASFITGADFVIDGGMSV</sequence>
<dbReference type="SMART" id="SM00822">
    <property type="entry name" value="PKS_KR"/>
    <property type="match status" value="1"/>
</dbReference>
<organism evidence="5 6">
    <name type="scientific">Chitinophaga ginsengisoli</name>
    <dbReference type="NCBI Taxonomy" id="363837"/>
    <lineage>
        <taxon>Bacteria</taxon>
        <taxon>Pseudomonadati</taxon>
        <taxon>Bacteroidota</taxon>
        <taxon>Chitinophagia</taxon>
        <taxon>Chitinophagales</taxon>
        <taxon>Chitinophagaceae</taxon>
        <taxon>Chitinophaga</taxon>
    </lineage>
</organism>
<dbReference type="InterPro" id="IPR020904">
    <property type="entry name" value="Sc_DH/Rdtase_CS"/>
</dbReference>
<accession>A0A2P8GKF3</accession>
<dbReference type="RefSeq" id="WP_106600741.1">
    <property type="nucleotide sequence ID" value="NZ_PYGK01000002.1"/>
</dbReference>
<keyword evidence="6" id="KW-1185">Reference proteome</keyword>
<dbReference type="InterPro" id="IPR002347">
    <property type="entry name" value="SDR_fam"/>
</dbReference>
<dbReference type="Pfam" id="PF13561">
    <property type="entry name" value="adh_short_C2"/>
    <property type="match status" value="1"/>
</dbReference>
<dbReference type="FunFam" id="3.40.50.720:FF:000084">
    <property type="entry name" value="Short-chain dehydrogenase reductase"/>
    <property type="match status" value="1"/>
</dbReference>
<evidence type="ECO:0000256" key="2">
    <source>
        <dbReference type="ARBA" id="ARBA00023002"/>
    </source>
</evidence>
<dbReference type="InterPro" id="IPR036291">
    <property type="entry name" value="NAD(P)-bd_dom_sf"/>
</dbReference>
<evidence type="ECO:0000256" key="3">
    <source>
        <dbReference type="ARBA" id="ARBA00023027"/>
    </source>
</evidence>
<feature type="domain" description="Ketoreductase" evidence="4">
    <location>
        <begin position="7"/>
        <end position="185"/>
    </location>
</feature>
<gene>
    <name evidence="5" type="ORF">CLV42_10214</name>
</gene>
<dbReference type="EMBL" id="PYGK01000002">
    <property type="protein sequence ID" value="PSL34443.1"/>
    <property type="molecule type" value="Genomic_DNA"/>
</dbReference>